<keyword evidence="3" id="KW-0408">Iron</keyword>
<dbReference type="EMBL" id="BCMS01000001">
    <property type="protein sequence ID" value="GAQ22837.1"/>
    <property type="molecule type" value="Genomic_DNA"/>
</dbReference>
<keyword evidence="6" id="KW-0472">Membrane</keyword>
<dbReference type="InterPro" id="IPR017941">
    <property type="entry name" value="Rieske_2Fe-2S"/>
</dbReference>
<dbReference type="Gene3D" id="2.102.10.10">
    <property type="entry name" value="Rieske [2Fe-2S] iron-sulphur domain"/>
    <property type="match status" value="1"/>
</dbReference>
<organism evidence="8 9">
    <name type="scientific">Deinococcus grandis</name>
    <dbReference type="NCBI Taxonomy" id="57498"/>
    <lineage>
        <taxon>Bacteria</taxon>
        <taxon>Thermotogati</taxon>
        <taxon>Deinococcota</taxon>
        <taxon>Deinococci</taxon>
        <taxon>Deinococcales</taxon>
        <taxon>Deinococcaceae</taxon>
        <taxon>Deinococcus</taxon>
    </lineage>
</organism>
<dbReference type="PANTHER" id="PTHR10134">
    <property type="entry name" value="CYTOCHROME B-C1 COMPLEX SUBUNIT RIESKE, MITOCHONDRIAL"/>
    <property type="match status" value="1"/>
</dbReference>
<evidence type="ECO:0000256" key="4">
    <source>
        <dbReference type="ARBA" id="ARBA00023014"/>
    </source>
</evidence>
<feature type="domain" description="Rieske" evidence="7">
    <location>
        <begin position="91"/>
        <end position="190"/>
    </location>
</feature>
<dbReference type="AlphaFoldDB" id="A0A100HLH9"/>
<evidence type="ECO:0000256" key="3">
    <source>
        <dbReference type="ARBA" id="ARBA00023004"/>
    </source>
</evidence>
<gene>
    <name evidence="8" type="ORF">DEIGR_102864</name>
</gene>
<dbReference type="InterPro" id="IPR014349">
    <property type="entry name" value="Rieske_Fe-S_prot"/>
</dbReference>
<evidence type="ECO:0000313" key="8">
    <source>
        <dbReference type="EMBL" id="GAQ22837.1"/>
    </source>
</evidence>
<evidence type="ECO:0000259" key="7">
    <source>
        <dbReference type="PROSITE" id="PS51296"/>
    </source>
</evidence>
<dbReference type="Proteomes" id="UP000056209">
    <property type="component" value="Unassembled WGS sequence"/>
</dbReference>
<dbReference type="PROSITE" id="PS51318">
    <property type="entry name" value="TAT"/>
    <property type="match status" value="1"/>
</dbReference>
<dbReference type="CDD" id="cd03467">
    <property type="entry name" value="Rieske"/>
    <property type="match status" value="1"/>
</dbReference>
<evidence type="ECO:0000256" key="2">
    <source>
        <dbReference type="ARBA" id="ARBA00022723"/>
    </source>
</evidence>
<dbReference type="GO" id="GO:0046872">
    <property type="term" value="F:metal ion binding"/>
    <property type="evidence" value="ECO:0007669"/>
    <property type="project" value="UniProtKB-KW"/>
</dbReference>
<evidence type="ECO:0000256" key="5">
    <source>
        <dbReference type="ARBA" id="ARBA00023157"/>
    </source>
</evidence>
<keyword evidence="5" id="KW-1015">Disulfide bond</keyword>
<keyword evidence="6" id="KW-1133">Transmembrane helix</keyword>
<name>A0A100HLH9_9DEIO</name>
<dbReference type="OrthoDB" id="9767869at2"/>
<accession>A0A100HLH9</accession>
<keyword evidence="2" id="KW-0479">Metal-binding</keyword>
<dbReference type="InterPro" id="IPR036922">
    <property type="entry name" value="Rieske_2Fe-2S_sf"/>
</dbReference>
<keyword evidence="6" id="KW-0812">Transmembrane</keyword>
<comment type="caution">
    <text evidence="8">The sequence shown here is derived from an EMBL/GenBank/DDBJ whole genome shotgun (WGS) entry which is preliminary data.</text>
</comment>
<feature type="transmembrane region" description="Helical" evidence="6">
    <location>
        <begin position="16"/>
        <end position="37"/>
    </location>
</feature>
<protein>
    <submittedName>
        <fullName evidence="8">Putative Rieske 2Fe-2S protein</fullName>
    </submittedName>
</protein>
<dbReference type="InterPro" id="IPR006311">
    <property type="entry name" value="TAT_signal"/>
</dbReference>
<keyword evidence="9" id="KW-1185">Reference proteome</keyword>
<proteinExistence type="predicted"/>
<evidence type="ECO:0000256" key="6">
    <source>
        <dbReference type="SAM" id="Phobius"/>
    </source>
</evidence>
<reference evidence="9" key="1">
    <citation type="submission" date="2015-11" db="EMBL/GenBank/DDBJ databases">
        <title>Draft Genome Sequence of the Radioresistant Bacterium Deinococcus grandis, Isolated from Freshwater Fish in Japan.</title>
        <authorList>
            <person name="Satoh K."/>
            <person name="Onodera T."/>
            <person name="Omoso K."/>
            <person name="Takeda-Yano K."/>
            <person name="Katayama T."/>
            <person name="Oono Y."/>
            <person name="Narumi I."/>
        </authorList>
    </citation>
    <scope>NUCLEOTIDE SEQUENCE [LARGE SCALE GENOMIC DNA]</scope>
    <source>
        <strain evidence="9">ATCC 43672</strain>
    </source>
</reference>
<dbReference type="GO" id="GO:0051537">
    <property type="term" value="F:2 iron, 2 sulfur cluster binding"/>
    <property type="evidence" value="ECO:0007669"/>
    <property type="project" value="UniProtKB-KW"/>
</dbReference>
<dbReference type="RefSeq" id="WP_058978206.1">
    <property type="nucleotide sequence ID" value="NZ_BCMS01000001.1"/>
</dbReference>
<sequence>MTRYKKQDPEITRRKFINVAMGTGAGVGVLSLVSALGSAKPAFRLTAEKAPPLEGDVLVHADASKYGQPIKPSELSDIAIVAYPMGKTKDGTPVIRAGEPNNQIGVYKFDPAQLKAPTKIEDTDNGIVAYSNTCTHAGCFPKSVQGSAIVNCPCHSGQYEPKEGCRVLGGPPPKPMPQLGVKVQGDQLVLTSSFLTSPYGYKSDEEWEAYLKQAEELLA</sequence>
<dbReference type="Pfam" id="PF00355">
    <property type="entry name" value="Rieske"/>
    <property type="match status" value="1"/>
</dbReference>
<dbReference type="PROSITE" id="PS51296">
    <property type="entry name" value="RIESKE"/>
    <property type="match status" value="1"/>
</dbReference>
<dbReference type="SUPFAM" id="SSF50022">
    <property type="entry name" value="ISP domain"/>
    <property type="match status" value="1"/>
</dbReference>
<evidence type="ECO:0000313" key="9">
    <source>
        <dbReference type="Proteomes" id="UP000056209"/>
    </source>
</evidence>
<keyword evidence="4" id="KW-0411">Iron-sulfur</keyword>
<keyword evidence="1" id="KW-0001">2Fe-2S</keyword>
<evidence type="ECO:0000256" key="1">
    <source>
        <dbReference type="ARBA" id="ARBA00022714"/>
    </source>
</evidence>